<evidence type="ECO:0000259" key="6">
    <source>
        <dbReference type="PROSITE" id="PS50887"/>
    </source>
</evidence>
<dbReference type="CDD" id="cd01949">
    <property type="entry name" value="GGDEF"/>
    <property type="match status" value="1"/>
</dbReference>
<evidence type="ECO:0000256" key="2">
    <source>
        <dbReference type="SAM" id="MobiDB-lite"/>
    </source>
</evidence>
<dbReference type="GO" id="GO:0071732">
    <property type="term" value="P:cellular response to nitric oxide"/>
    <property type="evidence" value="ECO:0007669"/>
    <property type="project" value="UniProtKB-ARBA"/>
</dbReference>
<dbReference type="SMART" id="SM00267">
    <property type="entry name" value="GGDEF"/>
    <property type="match status" value="1"/>
</dbReference>
<evidence type="ECO:0000313" key="8">
    <source>
        <dbReference type="Proteomes" id="UP000605148"/>
    </source>
</evidence>
<name>A0A916TLN3_9HYPH</name>
<dbReference type="Gene3D" id="3.30.450.40">
    <property type="match status" value="1"/>
</dbReference>
<dbReference type="AlphaFoldDB" id="A0A916TLN3"/>
<dbReference type="CDD" id="cd01948">
    <property type="entry name" value="EAL"/>
    <property type="match status" value="1"/>
</dbReference>
<dbReference type="InterPro" id="IPR001633">
    <property type="entry name" value="EAL_dom"/>
</dbReference>
<feature type="domain" description="PAC" evidence="4">
    <location>
        <begin position="116"/>
        <end position="168"/>
    </location>
</feature>
<sequence>MRKHLAHRRAGKPGDGAPGAPDKTVDEARSRFGIPQDWSGGKDLLLTVLDSVSDYLYLKDRDGRFLLANAAVAKDLGLDDPSYLIGRSDRELHAPDLAEKFSKDEKWVLESGQPKLDYEDYVDLPDGSRRWFSSSKFPVRNSEGEVVGLFGVSRDISERKRAEALRIGQARVLELLATGASLPDVLDSLVLLIQDQLDDVFGSILLLDDSGEHLLHGAAPSLPEAYCKAVSGVKIGPRVGSCGTAAWRGEKVIVADIETDPLWEEYRGLILPFGYKSCWSAPVFARDGSVLGTFALYSKSVRKPTQFEQRLTEETTRLAAIAIERAKADQQISFLAHHDTLTGLRNRHDLKRELDRLIHEVEPLSQKVAVVFFDLDQFKSVNDSFGHSIGDEVLRIVAERIRLLVREEDLMVRFGGDEFIIVIKDKRADRLKLVQLMSDIRRKVAEPILLANKTFHVTCSMGVARYPDDGVDGETLLLHADSAMYRAKESGRDRFQFYTPCMREAEPQRLTLLEDMRVGLERGEFRLDYQPQIDLETGRITGVEALVRWDHPELGTLMPGAFIPLAEDSGLITNLGQWVMWEACRQNKEWAEAGLPPVRVGVNVSARQFREENFIDQVREALKMTGLNPANLELEITESLIIQNKSHAVPVMQELRSLGVKLAIDDFGTGYSSLSALGSFPLTKLKIDRTFISMMDTQTQQRFIARAIVSLGHDMGLSVIAEGVETAEQLELLKSFGCDEAQGYHLGRPMPAESIAQMLMCPAAVAPGKAVHAG</sequence>
<dbReference type="InterPro" id="IPR001610">
    <property type="entry name" value="PAC"/>
</dbReference>
<dbReference type="FunFam" id="3.20.20.450:FF:000001">
    <property type="entry name" value="Cyclic di-GMP phosphodiesterase yahA"/>
    <property type="match status" value="1"/>
</dbReference>
<dbReference type="InterPro" id="IPR000014">
    <property type="entry name" value="PAS"/>
</dbReference>
<protein>
    <submittedName>
        <fullName evidence="7">Bifunctional diguanylate cyclase/phosphodiesterase</fullName>
    </submittedName>
</protein>
<evidence type="ECO:0000259" key="5">
    <source>
        <dbReference type="PROSITE" id="PS50883"/>
    </source>
</evidence>
<gene>
    <name evidence="7" type="ORF">GCM10011316_28560</name>
</gene>
<dbReference type="SUPFAM" id="SSF141868">
    <property type="entry name" value="EAL domain-like"/>
    <property type="match status" value="1"/>
</dbReference>
<dbReference type="PROSITE" id="PS50112">
    <property type="entry name" value="PAS"/>
    <property type="match status" value="1"/>
</dbReference>
<dbReference type="SUPFAM" id="SSF55781">
    <property type="entry name" value="GAF domain-like"/>
    <property type="match status" value="1"/>
</dbReference>
<dbReference type="Proteomes" id="UP000605148">
    <property type="component" value="Unassembled WGS sequence"/>
</dbReference>
<feature type="domain" description="EAL" evidence="5">
    <location>
        <begin position="509"/>
        <end position="763"/>
    </location>
</feature>
<dbReference type="PROSITE" id="PS50883">
    <property type="entry name" value="EAL"/>
    <property type="match status" value="1"/>
</dbReference>
<proteinExistence type="predicted"/>
<dbReference type="InterPro" id="IPR003018">
    <property type="entry name" value="GAF"/>
</dbReference>
<evidence type="ECO:0000256" key="1">
    <source>
        <dbReference type="ARBA" id="ARBA00051114"/>
    </source>
</evidence>
<dbReference type="InterPro" id="IPR029016">
    <property type="entry name" value="GAF-like_dom_sf"/>
</dbReference>
<dbReference type="Gene3D" id="3.20.20.450">
    <property type="entry name" value="EAL domain"/>
    <property type="match status" value="1"/>
</dbReference>
<dbReference type="Pfam" id="PF00990">
    <property type="entry name" value="GGDEF"/>
    <property type="match status" value="1"/>
</dbReference>
<reference evidence="7" key="1">
    <citation type="journal article" date="2014" name="Int. J. Syst. Evol. Microbiol.">
        <title>Complete genome sequence of Corynebacterium casei LMG S-19264T (=DSM 44701T), isolated from a smear-ripened cheese.</title>
        <authorList>
            <consortium name="US DOE Joint Genome Institute (JGI-PGF)"/>
            <person name="Walter F."/>
            <person name="Albersmeier A."/>
            <person name="Kalinowski J."/>
            <person name="Ruckert C."/>
        </authorList>
    </citation>
    <scope>NUCLEOTIDE SEQUENCE</scope>
    <source>
        <strain evidence="7">CGMCC 1.12426</strain>
    </source>
</reference>
<dbReference type="PROSITE" id="PS50887">
    <property type="entry name" value="GGDEF"/>
    <property type="match status" value="1"/>
</dbReference>
<evidence type="ECO:0000313" key="7">
    <source>
        <dbReference type="EMBL" id="GGB54782.1"/>
    </source>
</evidence>
<evidence type="ECO:0000259" key="4">
    <source>
        <dbReference type="PROSITE" id="PS50113"/>
    </source>
</evidence>
<dbReference type="Pfam" id="PF13185">
    <property type="entry name" value="GAF_2"/>
    <property type="match status" value="1"/>
</dbReference>
<dbReference type="EMBL" id="BMFA01000008">
    <property type="protein sequence ID" value="GGB54782.1"/>
    <property type="molecule type" value="Genomic_DNA"/>
</dbReference>
<dbReference type="GO" id="GO:0071111">
    <property type="term" value="F:cyclic-guanylate-specific phosphodiesterase activity"/>
    <property type="evidence" value="ECO:0007669"/>
    <property type="project" value="UniProtKB-EC"/>
</dbReference>
<dbReference type="SMART" id="SM00065">
    <property type="entry name" value="GAF"/>
    <property type="match status" value="1"/>
</dbReference>
<dbReference type="InterPro" id="IPR029787">
    <property type="entry name" value="Nucleotide_cyclase"/>
</dbReference>
<keyword evidence="8" id="KW-1185">Reference proteome</keyword>
<dbReference type="PANTHER" id="PTHR44757">
    <property type="entry name" value="DIGUANYLATE CYCLASE DGCP"/>
    <property type="match status" value="1"/>
</dbReference>
<accession>A0A916TLN3</accession>
<dbReference type="InterPro" id="IPR043128">
    <property type="entry name" value="Rev_trsase/Diguanyl_cyclase"/>
</dbReference>
<dbReference type="InterPro" id="IPR000700">
    <property type="entry name" value="PAS-assoc_C"/>
</dbReference>
<reference evidence="7" key="2">
    <citation type="submission" date="2020-09" db="EMBL/GenBank/DDBJ databases">
        <authorList>
            <person name="Sun Q."/>
            <person name="Zhou Y."/>
        </authorList>
    </citation>
    <scope>NUCLEOTIDE SEQUENCE</scope>
    <source>
        <strain evidence="7">CGMCC 1.12426</strain>
    </source>
</reference>
<dbReference type="InterPro" id="IPR013656">
    <property type="entry name" value="PAS_4"/>
</dbReference>
<dbReference type="Pfam" id="PF00563">
    <property type="entry name" value="EAL"/>
    <property type="match status" value="1"/>
</dbReference>
<dbReference type="SMART" id="SM00052">
    <property type="entry name" value="EAL"/>
    <property type="match status" value="1"/>
</dbReference>
<dbReference type="SUPFAM" id="SSF55785">
    <property type="entry name" value="PYP-like sensor domain (PAS domain)"/>
    <property type="match status" value="1"/>
</dbReference>
<dbReference type="NCBIfam" id="TIGR00254">
    <property type="entry name" value="GGDEF"/>
    <property type="match status" value="1"/>
</dbReference>
<dbReference type="InterPro" id="IPR052155">
    <property type="entry name" value="Biofilm_reg_signaling"/>
</dbReference>
<dbReference type="InterPro" id="IPR035965">
    <property type="entry name" value="PAS-like_dom_sf"/>
</dbReference>
<dbReference type="InterPro" id="IPR000160">
    <property type="entry name" value="GGDEF_dom"/>
</dbReference>
<dbReference type="RefSeq" id="WP_150497115.1">
    <property type="nucleotide sequence ID" value="NZ_BMFA01000008.1"/>
</dbReference>
<dbReference type="PANTHER" id="PTHR44757:SF2">
    <property type="entry name" value="BIOFILM ARCHITECTURE MAINTENANCE PROTEIN MBAA"/>
    <property type="match status" value="1"/>
</dbReference>
<dbReference type="SUPFAM" id="SSF55073">
    <property type="entry name" value="Nucleotide cyclase"/>
    <property type="match status" value="1"/>
</dbReference>
<dbReference type="NCBIfam" id="TIGR00229">
    <property type="entry name" value="sensory_box"/>
    <property type="match status" value="1"/>
</dbReference>
<dbReference type="CDD" id="cd00130">
    <property type="entry name" value="PAS"/>
    <property type="match status" value="1"/>
</dbReference>
<comment type="caution">
    <text evidence="7">The sequence shown here is derived from an EMBL/GenBank/DDBJ whole genome shotgun (WGS) entry which is preliminary data.</text>
</comment>
<dbReference type="Gene3D" id="3.30.70.270">
    <property type="match status" value="1"/>
</dbReference>
<comment type="catalytic activity">
    <reaction evidence="1">
        <text>3',3'-c-di-GMP + H2O = 5'-phosphoguanylyl(3'-&gt;5')guanosine + H(+)</text>
        <dbReference type="Rhea" id="RHEA:24902"/>
        <dbReference type="ChEBI" id="CHEBI:15377"/>
        <dbReference type="ChEBI" id="CHEBI:15378"/>
        <dbReference type="ChEBI" id="CHEBI:58754"/>
        <dbReference type="ChEBI" id="CHEBI:58805"/>
        <dbReference type="EC" id="3.1.4.52"/>
    </reaction>
    <physiologicalReaction direction="left-to-right" evidence="1">
        <dbReference type="Rhea" id="RHEA:24903"/>
    </physiologicalReaction>
</comment>
<dbReference type="FunFam" id="3.30.70.270:FF:000001">
    <property type="entry name" value="Diguanylate cyclase domain protein"/>
    <property type="match status" value="1"/>
</dbReference>
<feature type="domain" description="GGDEF" evidence="6">
    <location>
        <begin position="366"/>
        <end position="500"/>
    </location>
</feature>
<evidence type="ECO:0000259" key="3">
    <source>
        <dbReference type="PROSITE" id="PS50112"/>
    </source>
</evidence>
<dbReference type="InterPro" id="IPR012226">
    <property type="entry name" value="Diguanyl_cyclase/Pdiesterase"/>
</dbReference>
<dbReference type="PROSITE" id="PS50113">
    <property type="entry name" value="PAC"/>
    <property type="match status" value="1"/>
</dbReference>
<feature type="compositionally biased region" description="Basic residues" evidence="2">
    <location>
        <begin position="1"/>
        <end position="11"/>
    </location>
</feature>
<dbReference type="PIRSF" id="PIRSF005925">
    <property type="entry name" value="Dos"/>
    <property type="match status" value="1"/>
</dbReference>
<dbReference type="OrthoDB" id="9814202at2"/>
<organism evidence="7 8">
    <name type="scientific">Roseibium aquae</name>
    <dbReference type="NCBI Taxonomy" id="1323746"/>
    <lineage>
        <taxon>Bacteria</taxon>
        <taxon>Pseudomonadati</taxon>
        <taxon>Pseudomonadota</taxon>
        <taxon>Alphaproteobacteria</taxon>
        <taxon>Hyphomicrobiales</taxon>
        <taxon>Stappiaceae</taxon>
        <taxon>Roseibium</taxon>
    </lineage>
</organism>
<feature type="domain" description="PAS" evidence="3">
    <location>
        <begin position="41"/>
        <end position="112"/>
    </location>
</feature>
<dbReference type="InterPro" id="IPR035919">
    <property type="entry name" value="EAL_sf"/>
</dbReference>
<feature type="region of interest" description="Disordered" evidence="2">
    <location>
        <begin position="1"/>
        <end position="24"/>
    </location>
</feature>
<dbReference type="Pfam" id="PF08448">
    <property type="entry name" value="PAS_4"/>
    <property type="match status" value="1"/>
</dbReference>
<dbReference type="SMART" id="SM00086">
    <property type="entry name" value="PAC"/>
    <property type="match status" value="1"/>
</dbReference>
<dbReference type="Gene3D" id="3.30.450.20">
    <property type="entry name" value="PAS domain"/>
    <property type="match status" value="1"/>
</dbReference>